<evidence type="ECO:0000259" key="2">
    <source>
        <dbReference type="PROSITE" id="PS51468"/>
    </source>
</evidence>
<proteinExistence type="predicted"/>
<dbReference type="InterPro" id="IPR013424">
    <property type="entry name" value="Ice-binding_C"/>
</dbReference>
<keyword evidence="1" id="KW-0812">Transmembrane</keyword>
<evidence type="ECO:0000313" key="4">
    <source>
        <dbReference type="Proteomes" id="UP001597283"/>
    </source>
</evidence>
<dbReference type="Pfam" id="PF08487">
    <property type="entry name" value="VIT"/>
    <property type="match status" value="1"/>
</dbReference>
<organism evidence="3 4">
    <name type="scientific">Sphingomonas floccifaciens</name>
    <dbReference type="NCBI Taxonomy" id="1844115"/>
    <lineage>
        <taxon>Bacteria</taxon>
        <taxon>Pseudomonadati</taxon>
        <taxon>Pseudomonadota</taxon>
        <taxon>Alphaproteobacteria</taxon>
        <taxon>Sphingomonadales</taxon>
        <taxon>Sphingomonadaceae</taxon>
        <taxon>Sphingomonas</taxon>
    </lineage>
</organism>
<protein>
    <submittedName>
        <fullName evidence="3">VIT domain-containing protein</fullName>
    </submittedName>
</protein>
<dbReference type="Proteomes" id="UP001597283">
    <property type="component" value="Unassembled WGS sequence"/>
</dbReference>
<comment type="caution">
    <text evidence="3">The sequence shown here is derived from an EMBL/GenBank/DDBJ whole genome shotgun (WGS) entry which is preliminary data.</text>
</comment>
<feature type="transmembrane region" description="Helical" evidence="1">
    <location>
        <begin position="46"/>
        <end position="65"/>
    </location>
</feature>
<feature type="transmembrane region" description="Helical" evidence="1">
    <location>
        <begin position="12"/>
        <end position="40"/>
    </location>
</feature>
<name>A0ABW4N855_9SPHN</name>
<feature type="transmembrane region" description="Helical" evidence="1">
    <location>
        <begin position="77"/>
        <end position="99"/>
    </location>
</feature>
<keyword evidence="4" id="KW-1185">Reference proteome</keyword>
<evidence type="ECO:0000256" key="1">
    <source>
        <dbReference type="SAM" id="Phobius"/>
    </source>
</evidence>
<dbReference type="EMBL" id="JBHUFC010000001">
    <property type="protein sequence ID" value="MFD1786131.1"/>
    <property type="molecule type" value="Genomic_DNA"/>
</dbReference>
<keyword evidence="1" id="KW-0472">Membrane</keyword>
<feature type="transmembrane region" description="Helical" evidence="1">
    <location>
        <begin position="138"/>
        <end position="156"/>
    </location>
</feature>
<feature type="domain" description="VIT" evidence="2">
    <location>
        <begin position="265"/>
        <end position="393"/>
    </location>
</feature>
<keyword evidence="1" id="KW-1133">Transmembrane helix</keyword>
<reference evidence="4" key="1">
    <citation type="journal article" date="2019" name="Int. J. Syst. Evol. Microbiol.">
        <title>The Global Catalogue of Microorganisms (GCM) 10K type strain sequencing project: providing services to taxonomists for standard genome sequencing and annotation.</title>
        <authorList>
            <consortium name="The Broad Institute Genomics Platform"/>
            <consortium name="The Broad Institute Genome Sequencing Center for Infectious Disease"/>
            <person name="Wu L."/>
            <person name="Ma J."/>
        </authorList>
    </citation>
    <scope>NUCLEOTIDE SEQUENCE [LARGE SCALE GENOMIC DNA]</scope>
    <source>
        <strain evidence="4">Q85</strain>
    </source>
</reference>
<dbReference type="InterPro" id="IPR013694">
    <property type="entry name" value="VIT"/>
</dbReference>
<dbReference type="NCBIfam" id="TIGR02595">
    <property type="entry name" value="PEP_CTERM"/>
    <property type="match status" value="1"/>
</dbReference>
<sequence>MSYRFAPSPIGLPALIFAIGLPIAAILCELVAGWCASLFFDPLPTFLHLLLVASVPIVNLLLWMIVREEGASGPRWLAVAAGVAIAVATTYTVLLLPILPISVPAILLFGLGLLPFAPLAALVFAVRSVRRIRWKRPVGRLVALGVVLGIAVSAAADAPATAVHLAVDRYGGSDDDRRSAVRLMRAVGSRDLLLRLAYGEGGRVTGLLGAFTSLWSHGPFNDVTDRSTDARELYYRVTGEAYNARAKPVTGLAARADWFNFDRDLGGEQVGARVPGLSLTGSRIDGSAAVADNLAYVEWTVEVANAADIQNEARFTLAMPEGAVASRATLWVNGEPREASVAGRAAVRAAYQRVVSARRDPLLVTTDGAGRLLVQAFPIAPHATMKLRIGYTAPFVVAGDGTRTQALPAIVERNFEIADELRHHVWIDGDAPLGTKDTALSAAGTAVRGILADTELLARRSEFTASALVTPSLRTGLVAAANTLPPLSVEQRISPSRGDASAVMILFDASAPMAATGAALAQALDAIPAGLPVGLTVAADDPVTIPPAPWSSAQRTRMLDALKALDYRGGQDDLEVLADAAARVAQPGGRVIWVHGAQPVDGTRSRAALEQLLSRATVLPELIRYQAVPGRATTMTGQPLFETARMVTPGTDPVADLRAIFTGLRGPVWRTDYRPIAAGTGSPHILRLWAARELAANAMTTGKARDLQISLARRLNVVTPVSGAVVLETDRDYRANDLPVPSADDVPTIPEPETWALLVILALAAGWLWRRRARVVAA</sequence>
<dbReference type="PROSITE" id="PS51468">
    <property type="entry name" value="VIT"/>
    <property type="match status" value="1"/>
</dbReference>
<feature type="transmembrane region" description="Helical" evidence="1">
    <location>
        <begin position="105"/>
        <end position="126"/>
    </location>
</feature>
<dbReference type="RefSeq" id="WP_380937819.1">
    <property type="nucleotide sequence ID" value="NZ_JBHUFC010000001.1"/>
</dbReference>
<accession>A0ABW4N855</accession>
<evidence type="ECO:0000313" key="3">
    <source>
        <dbReference type="EMBL" id="MFD1786131.1"/>
    </source>
</evidence>
<gene>
    <name evidence="3" type="ORF">ACFSC3_00960</name>
</gene>